<organism evidence="9 10">
    <name type="scientific">Cladosporium halotolerans</name>
    <dbReference type="NCBI Taxonomy" id="1052096"/>
    <lineage>
        <taxon>Eukaryota</taxon>
        <taxon>Fungi</taxon>
        <taxon>Dikarya</taxon>
        <taxon>Ascomycota</taxon>
        <taxon>Pezizomycotina</taxon>
        <taxon>Dothideomycetes</taxon>
        <taxon>Dothideomycetidae</taxon>
        <taxon>Cladosporiales</taxon>
        <taxon>Cladosporiaceae</taxon>
        <taxon>Cladosporium</taxon>
    </lineage>
</organism>
<protein>
    <recommendedName>
        <fullName evidence="1">DNA (cytosine-5-)-methyltransferase</fullName>
        <ecNumber evidence="1">2.1.1.37</ecNumber>
    </recommendedName>
</protein>
<feature type="region of interest" description="Disordered" evidence="7">
    <location>
        <begin position="878"/>
        <end position="947"/>
    </location>
</feature>
<evidence type="ECO:0000256" key="2">
    <source>
        <dbReference type="ARBA" id="ARBA00022603"/>
    </source>
</evidence>
<name>A0AB34L0F7_9PEZI</name>
<evidence type="ECO:0000256" key="1">
    <source>
        <dbReference type="ARBA" id="ARBA00011975"/>
    </source>
</evidence>
<keyword evidence="4 6" id="KW-0949">S-adenosyl-L-methionine</keyword>
<feature type="active site" evidence="5 6">
    <location>
        <position position="730"/>
    </location>
</feature>
<evidence type="ECO:0000256" key="6">
    <source>
        <dbReference type="PROSITE-ProRule" id="PRU01016"/>
    </source>
</evidence>
<feature type="domain" description="DUF7893" evidence="8">
    <location>
        <begin position="192"/>
        <end position="282"/>
    </location>
</feature>
<evidence type="ECO:0000259" key="8">
    <source>
        <dbReference type="Pfam" id="PF25423"/>
    </source>
</evidence>
<dbReference type="Pfam" id="PF25423">
    <property type="entry name" value="DUF7893"/>
    <property type="match status" value="1"/>
</dbReference>
<evidence type="ECO:0000313" key="10">
    <source>
        <dbReference type="Proteomes" id="UP000803884"/>
    </source>
</evidence>
<dbReference type="GO" id="GO:0005634">
    <property type="term" value="C:nucleus"/>
    <property type="evidence" value="ECO:0007669"/>
    <property type="project" value="InterPro"/>
</dbReference>
<dbReference type="GO" id="GO:0032259">
    <property type="term" value="P:methylation"/>
    <property type="evidence" value="ECO:0007669"/>
    <property type="project" value="UniProtKB-KW"/>
</dbReference>
<dbReference type="InterPro" id="IPR001525">
    <property type="entry name" value="C5_MeTfrase"/>
</dbReference>
<feature type="region of interest" description="Disordered" evidence="7">
    <location>
        <begin position="617"/>
        <end position="645"/>
    </location>
</feature>
<reference evidence="9 10" key="1">
    <citation type="journal article" date="2020" name="Microbiol. Resour. Announc.">
        <title>Draft Genome Sequence of a Cladosporium Species Isolated from the Mesophotic Ascidian Didemnum maculosum.</title>
        <authorList>
            <person name="Gioti A."/>
            <person name="Siaperas R."/>
            <person name="Nikolaivits E."/>
            <person name="Le Goff G."/>
            <person name="Ouazzani J."/>
            <person name="Kotoulas G."/>
            <person name="Topakas E."/>
        </authorList>
    </citation>
    <scope>NUCLEOTIDE SEQUENCE [LARGE SCALE GENOMIC DNA]</scope>
    <source>
        <strain evidence="9 10">TM138-S3</strain>
    </source>
</reference>
<dbReference type="RefSeq" id="XP_069233625.1">
    <property type="nucleotide sequence ID" value="XM_069369256.1"/>
</dbReference>
<evidence type="ECO:0000256" key="3">
    <source>
        <dbReference type="ARBA" id="ARBA00022679"/>
    </source>
</evidence>
<dbReference type="Proteomes" id="UP000803884">
    <property type="component" value="Unassembled WGS sequence"/>
</dbReference>
<dbReference type="Gene3D" id="3.90.120.10">
    <property type="entry name" value="DNA Methylase, subunit A, domain 2"/>
    <property type="match status" value="1"/>
</dbReference>
<dbReference type="PANTHER" id="PTHR10629:SF54">
    <property type="entry name" value="DNA METHYLTRANSFERASE DIM-2"/>
    <property type="match status" value="1"/>
</dbReference>
<sequence length="1163" mass="130636">MVEDHMDTFKRRRVDDNPFTRCRLKTPQSDDLAPCPEDYRTSNASVDAIDLTLETFDSPYTVEESVSDDDALDELSINALTDQDGSSYIELNDFSIYRVPGKKRGLELCTLDRLQVEAGVDELCFSGYLSAADLSFHVHNISFSILAIDGYGDGNSTDVDDKICIQSPRAKGHGFWYRLGKPADEYKAFHQPFIWLATFTKFFVEFLLDEEDVTLRRFRSMFPSFLRQQYGSAIQSWHQECGFQTDFGTSVVAYVNYLYKECYSIDSDDLKLLRHPIWQEINPLALEAIPFQSSSGPDVTIVTPFVYDCFSDAYFASHLTEQEPLPKVQAKITERKFELGLTPWHTAHVERPSLVEHLEQHRPLKVHRGDVVCIKPDADGFWKESSSTMWYAYVQVVRRDLESRTKLDVLWLYESSHTTIGDSYYPYENELFLSDNCSCGKEAIPIEDVIAVVDVSWFVSNPKAVSGYFVRQKFKTVEEEDSYAFLTLRSEDFACQDHHLTEFEACCRKYHVGQPVLVSPEFEIGADSFLQPMRILHFNLDQEKIILRKFMRTSDEDSDAPPNELRVLDDEYILPASRILRHCKVAHFPSRDQVKSPSNCNGAGDCFYILESDPLSSQSSLPTPPYSHDDDPRTSSSSPGTKPLPALDLFCGGGNFGRGLEDAGIAQVRYAVDWDAPALHSHRANVEEPEKVQFFLGSVSEYLRRALKGSEDVRIAKIGEIECALAGSPCPGFSAMQQNKQSWQSLRNASMVASVVSFVDFYSPQYFILENVVPMTNNVIVDDRKQNVFSQILAALVALGYQVQQFLEDAWSQGSSQQRSRVFIVASAPGIEPVHPSYSTHGHPPGKEIQRKLGRTSNGLPFGIRRFDPTPFPFVSAKQSTKDLPDIGDSLPQICPPSPTTAQHPTKASPPASACRAGTIASGEAHRWLHSSNPVRAHPRSKSYSRVDPDRLFPTVMTKFELQCGFNGRCVHWEQHRSLSIMEARRAQGFLDHEVLVGSPAQQLKIVGNSVDRKVAFAKGLALRESWEATVRRRGEVLGEVDGVSVAEGELASETDRSVEDESFTTTTPHPSPEQIAKIKWVDGQVRPRNFKAMLGKFQAKSEGSRSRASTWVIQDEGCRWSGDYPADAVVVRRMMAELESVLRARDETGSDEEIAPATQAAE</sequence>
<keyword evidence="3 6" id="KW-0808">Transferase</keyword>
<dbReference type="SUPFAM" id="SSF53335">
    <property type="entry name" value="S-adenosyl-L-methionine-dependent methyltransferases"/>
    <property type="match status" value="1"/>
</dbReference>
<dbReference type="InterPro" id="IPR029063">
    <property type="entry name" value="SAM-dependent_MTases_sf"/>
</dbReference>
<dbReference type="GO" id="GO:0006346">
    <property type="term" value="P:DNA methylation-dependent constitutive heterochromatin formation"/>
    <property type="evidence" value="ECO:0007669"/>
    <property type="project" value="InterPro"/>
</dbReference>
<dbReference type="EMBL" id="JAAQHG020000002">
    <property type="protein sequence ID" value="KAL1590520.1"/>
    <property type="molecule type" value="Genomic_DNA"/>
</dbReference>
<comment type="caution">
    <text evidence="9">The sequence shown here is derived from an EMBL/GenBank/DDBJ whole genome shotgun (WGS) entry which is preliminary data.</text>
</comment>
<keyword evidence="2 6" id="KW-0489">Methyltransferase</keyword>
<comment type="similarity">
    <text evidence="6">Belongs to the class I-like SAM-binding methyltransferase superfamily. C5-methyltransferase family.</text>
</comment>
<dbReference type="InterPro" id="IPR057215">
    <property type="entry name" value="DUF7893"/>
</dbReference>
<dbReference type="GeneID" id="96002094"/>
<gene>
    <name evidence="9" type="ORF">WHR41_00650</name>
</gene>
<dbReference type="Pfam" id="PF00145">
    <property type="entry name" value="DNA_methylase"/>
    <property type="match status" value="1"/>
</dbReference>
<dbReference type="InterPro" id="IPR043151">
    <property type="entry name" value="BAH_sf"/>
</dbReference>
<dbReference type="Gene3D" id="3.40.50.150">
    <property type="entry name" value="Vaccinia Virus protein VP39"/>
    <property type="match status" value="1"/>
</dbReference>
<keyword evidence="10" id="KW-1185">Reference proteome</keyword>
<feature type="region of interest" description="Disordered" evidence="7">
    <location>
        <begin position="1144"/>
        <end position="1163"/>
    </location>
</feature>
<accession>A0AB34L0F7</accession>
<dbReference type="PRINTS" id="PR00105">
    <property type="entry name" value="C5METTRFRASE"/>
</dbReference>
<evidence type="ECO:0000256" key="7">
    <source>
        <dbReference type="SAM" id="MobiDB-lite"/>
    </source>
</evidence>
<dbReference type="InterPro" id="IPR050390">
    <property type="entry name" value="C5-Methyltransferase"/>
</dbReference>
<dbReference type="AlphaFoldDB" id="A0AB34L0F7"/>
<evidence type="ECO:0000313" key="9">
    <source>
        <dbReference type="EMBL" id="KAL1590520.1"/>
    </source>
</evidence>
<proteinExistence type="inferred from homology"/>
<dbReference type="EC" id="2.1.1.37" evidence="1"/>
<dbReference type="Gene3D" id="2.30.30.490">
    <property type="match status" value="1"/>
</dbReference>
<evidence type="ECO:0000256" key="4">
    <source>
        <dbReference type="ARBA" id="ARBA00022691"/>
    </source>
</evidence>
<dbReference type="PANTHER" id="PTHR10629">
    <property type="entry name" value="CYTOSINE-SPECIFIC METHYLTRANSFERASE"/>
    <property type="match status" value="1"/>
</dbReference>
<dbReference type="GO" id="GO:0044027">
    <property type="term" value="P:negative regulation of gene expression via chromosomal CpG island methylation"/>
    <property type="evidence" value="ECO:0007669"/>
    <property type="project" value="TreeGrafter"/>
</dbReference>
<feature type="region of interest" description="Disordered" evidence="7">
    <location>
        <begin position="1049"/>
        <end position="1072"/>
    </location>
</feature>
<dbReference type="GO" id="GO:0003886">
    <property type="term" value="F:DNA (cytosine-5-)-methyltransferase activity"/>
    <property type="evidence" value="ECO:0007669"/>
    <property type="project" value="UniProtKB-EC"/>
</dbReference>
<dbReference type="GO" id="GO:0003677">
    <property type="term" value="F:DNA binding"/>
    <property type="evidence" value="ECO:0007669"/>
    <property type="project" value="TreeGrafter"/>
</dbReference>
<evidence type="ECO:0000256" key="5">
    <source>
        <dbReference type="PIRSR" id="PIRSR037404-1"/>
    </source>
</evidence>
<dbReference type="PROSITE" id="PS51679">
    <property type="entry name" value="SAM_MT_C5"/>
    <property type="match status" value="1"/>
</dbReference>